<reference evidence="14 15" key="1">
    <citation type="submission" date="2018-04" db="EMBL/GenBank/DDBJ databases">
        <title>Genomic Encyclopedia of Type Strains, Phase IV (KMG-IV): sequencing the most valuable type-strain genomes for metagenomic binning, comparative biology and taxonomic classification.</title>
        <authorList>
            <person name="Goeker M."/>
        </authorList>
    </citation>
    <scope>NUCLEOTIDE SEQUENCE [LARGE SCALE GENOMIC DNA]</scope>
    <source>
        <strain evidence="14 15">DSM 28795</strain>
    </source>
</reference>
<dbReference type="Proteomes" id="UP000245433">
    <property type="component" value="Unassembled WGS sequence"/>
</dbReference>
<name>A0A2U1D5W3_9LACO</name>
<protein>
    <recommendedName>
        <fullName evidence="11">Bifunctional protein FolD</fullName>
    </recommendedName>
    <domain>
        <recommendedName>
            <fullName evidence="11">Methylenetetrahydrofolate dehydrogenase</fullName>
            <ecNumber evidence="11">1.5.1.5</ecNumber>
        </recommendedName>
    </domain>
    <domain>
        <recommendedName>
            <fullName evidence="11">Methenyltetrahydrofolate cyclohydrolase</fullName>
            <ecNumber evidence="11">3.5.4.9</ecNumber>
        </recommendedName>
    </domain>
</protein>
<dbReference type="InterPro" id="IPR036291">
    <property type="entry name" value="NAD(P)-bd_dom_sf"/>
</dbReference>
<feature type="domain" description="Tetrahydrofolate dehydrogenase/cyclohydrolase catalytic" evidence="12">
    <location>
        <begin position="5"/>
        <end position="116"/>
    </location>
</feature>
<evidence type="ECO:0000256" key="5">
    <source>
        <dbReference type="ARBA" id="ARBA00022801"/>
    </source>
</evidence>
<keyword evidence="7 11" id="KW-0560">Oxidoreductase</keyword>
<dbReference type="HAMAP" id="MF_01576">
    <property type="entry name" value="THF_DHG_CYH"/>
    <property type="match status" value="1"/>
</dbReference>
<keyword evidence="10 11" id="KW-0511">Multifunctional enzyme</keyword>
<dbReference type="GO" id="GO:0000105">
    <property type="term" value="P:L-histidine biosynthetic process"/>
    <property type="evidence" value="ECO:0007669"/>
    <property type="project" value="UniProtKB-KW"/>
</dbReference>
<comment type="catalytic activity">
    <reaction evidence="11">
        <text>(6R)-5,10-methenyltetrahydrofolate + H2O = (6R)-10-formyltetrahydrofolate + H(+)</text>
        <dbReference type="Rhea" id="RHEA:23700"/>
        <dbReference type="ChEBI" id="CHEBI:15377"/>
        <dbReference type="ChEBI" id="CHEBI:15378"/>
        <dbReference type="ChEBI" id="CHEBI:57455"/>
        <dbReference type="ChEBI" id="CHEBI:195366"/>
        <dbReference type="EC" id="3.5.4.9"/>
    </reaction>
</comment>
<dbReference type="Pfam" id="PF00763">
    <property type="entry name" value="THF_DHG_CYH"/>
    <property type="match status" value="1"/>
</dbReference>
<dbReference type="OrthoDB" id="9803580at2"/>
<dbReference type="InterPro" id="IPR000672">
    <property type="entry name" value="THF_DH/CycHdrlase"/>
</dbReference>
<keyword evidence="15" id="KW-1185">Reference proteome</keyword>
<evidence type="ECO:0000256" key="10">
    <source>
        <dbReference type="ARBA" id="ARBA00023268"/>
    </source>
</evidence>
<evidence type="ECO:0000256" key="1">
    <source>
        <dbReference type="ARBA" id="ARBA00004777"/>
    </source>
</evidence>
<dbReference type="GO" id="GO:0004477">
    <property type="term" value="F:methenyltetrahydrofolate cyclohydrolase activity"/>
    <property type="evidence" value="ECO:0007669"/>
    <property type="project" value="UniProtKB-UniRule"/>
</dbReference>
<evidence type="ECO:0000313" key="14">
    <source>
        <dbReference type="EMBL" id="PVY83064.1"/>
    </source>
</evidence>
<keyword evidence="3 11" id="KW-0028">Amino-acid biosynthesis</keyword>
<evidence type="ECO:0000256" key="3">
    <source>
        <dbReference type="ARBA" id="ARBA00022605"/>
    </source>
</evidence>
<dbReference type="GO" id="GO:0006164">
    <property type="term" value="P:purine nucleotide biosynthetic process"/>
    <property type="evidence" value="ECO:0007669"/>
    <property type="project" value="UniProtKB-KW"/>
</dbReference>
<dbReference type="CDD" id="cd01080">
    <property type="entry name" value="NAD_bind_m-THF_DH_Cyclohyd"/>
    <property type="match status" value="1"/>
</dbReference>
<dbReference type="GO" id="GO:0035999">
    <property type="term" value="P:tetrahydrofolate interconversion"/>
    <property type="evidence" value="ECO:0007669"/>
    <property type="project" value="UniProtKB-UniRule"/>
</dbReference>
<accession>A0A2U1D5W3</accession>
<dbReference type="InterPro" id="IPR020867">
    <property type="entry name" value="THF_DH/CycHdrlase_CS"/>
</dbReference>
<comment type="function">
    <text evidence="11">Catalyzes the oxidation of 5,10-methylenetetrahydrofolate to 5,10-methenyltetrahydrofolate and then the hydrolysis of 5,10-methenyltetrahydrofolate to 10-formyltetrahydrofolate.</text>
</comment>
<proteinExistence type="inferred from homology"/>
<keyword evidence="9 11" id="KW-0486">Methionine biosynthesis</keyword>
<dbReference type="GO" id="GO:0004488">
    <property type="term" value="F:methylenetetrahydrofolate dehydrogenase (NADP+) activity"/>
    <property type="evidence" value="ECO:0007669"/>
    <property type="project" value="UniProtKB-UniRule"/>
</dbReference>
<keyword evidence="5 11" id="KW-0378">Hydrolase</keyword>
<comment type="pathway">
    <text evidence="1 11">One-carbon metabolism; tetrahydrofolate interconversion.</text>
</comment>
<dbReference type="EMBL" id="QEKT01000009">
    <property type="protein sequence ID" value="PVY83064.1"/>
    <property type="molecule type" value="Genomic_DNA"/>
</dbReference>
<gene>
    <name evidence="11" type="primary">folD</name>
    <name evidence="14" type="ORF">C7384_10912</name>
</gene>
<evidence type="ECO:0000256" key="11">
    <source>
        <dbReference type="HAMAP-Rule" id="MF_01576"/>
    </source>
</evidence>
<dbReference type="PRINTS" id="PR00085">
    <property type="entry name" value="THFDHDRGNASE"/>
</dbReference>
<comment type="caution">
    <text evidence="11">Lacks conserved residue(s) required for the propagation of feature annotation.</text>
</comment>
<dbReference type="InterPro" id="IPR020631">
    <property type="entry name" value="THF_DH/CycHdrlase_NAD-bd_dom"/>
</dbReference>
<feature type="domain" description="Tetrahydrofolate dehydrogenase/cyclohydrolase NAD(P)-binding" evidence="13">
    <location>
        <begin position="138"/>
        <end position="280"/>
    </location>
</feature>
<evidence type="ECO:0000256" key="4">
    <source>
        <dbReference type="ARBA" id="ARBA00022755"/>
    </source>
</evidence>
<dbReference type="GO" id="GO:0005829">
    <property type="term" value="C:cytosol"/>
    <property type="evidence" value="ECO:0007669"/>
    <property type="project" value="TreeGrafter"/>
</dbReference>
<evidence type="ECO:0000256" key="7">
    <source>
        <dbReference type="ARBA" id="ARBA00023002"/>
    </source>
</evidence>
<sequence>MSKILDGKAVAQIINEQTSQAVRQLAKPVRLAVVYDPENAGSDLYVGMKSRQAAKVGIETQDIPVPADANTETVQEIVRDLNQDHTITGILIQSPLPEAVNEQIIFSTVAPSKDVDGLGAVNQGLLFADSPLPYTIAATPQGVMTLLKHYQIDPAGKTALVIGRSQLFGRPMAALLNNADATVILSHRYTPAAQLKSFLKQADLVVVGVGQPDFVLGEDLKPGCVVIDVGMNIVDGKATGDVDYSSASQVADYITPVPGGVGPMTIATLLENTVKAAQENN</sequence>
<evidence type="ECO:0000256" key="6">
    <source>
        <dbReference type="ARBA" id="ARBA00022857"/>
    </source>
</evidence>
<dbReference type="Pfam" id="PF02882">
    <property type="entry name" value="THF_DHG_CYH_C"/>
    <property type="match status" value="1"/>
</dbReference>
<comment type="catalytic activity">
    <reaction evidence="11">
        <text>(6R)-5,10-methylene-5,6,7,8-tetrahydrofolate + NADP(+) = (6R)-5,10-methenyltetrahydrofolate + NADPH</text>
        <dbReference type="Rhea" id="RHEA:22812"/>
        <dbReference type="ChEBI" id="CHEBI:15636"/>
        <dbReference type="ChEBI" id="CHEBI:57455"/>
        <dbReference type="ChEBI" id="CHEBI:57783"/>
        <dbReference type="ChEBI" id="CHEBI:58349"/>
        <dbReference type="EC" id="1.5.1.5"/>
    </reaction>
</comment>
<dbReference type="RefSeq" id="WP_089939393.1">
    <property type="nucleotide sequence ID" value="NZ_CAKOEX010000009.1"/>
</dbReference>
<organism evidence="14 15">
    <name type="scientific">Convivina intestini</name>
    <dbReference type="NCBI Taxonomy" id="1505726"/>
    <lineage>
        <taxon>Bacteria</taxon>
        <taxon>Bacillati</taxon>
        <taxon>Bacillota</taxon>
        <taxon>Bacilli</taxon>
        <taxon>Lactobacillales</taxon>
        <taxon>Lactobacillaceae</taxon>
        <taxon>Convivina</taxon>
    </lineage>
</organism>
<keyword evidence="2 11" id="KW-0554">One-carbon metabolism</keyword>
<keyword evidence="4 11" id="KW-0658">Purine biosynthesis</keyword>
<dbReference type="UniPathway" id="UPA00193"/>
<evidence type="ECO:0000256" key="8">
    <source>
        <dbReference type="ARBA" id="ARBA00023102"/>
    </source>
</evidence>
<comment type="caution">
    <text evidence="14">The sequence shown here is derived from an EMBL/GenBank/DDBJ whole genome shotgun (WGS) entry which is preliminary data.</text>
</comment>
<dbReference type="InterPro" id="IPR020630">
    <property type="entry name" value="THF_DH/CycHdrlase_cat_dom"/>
</dbReference>
<evidence type="ECO:0000256" key="9">
    <source>
        <dbReference type="ARBA" id="ARBA00023167"/>
    </source>
</evidence>
<dbReference type="PROSITE" id="PS00767">
    <property type="entry name" value="THF_DHG_CYH_2"/>
    <property type="match status" value="1"/>
</dbReference>
<comment type="subunit">
    <text evidence="11">Homodimer.</text>
</comment>
<dbReference type="SUPFAM" id="SSF51735">
    <property type="entry name" value="NAD(P)-binding Rossmann-fold domains"/>
    <property type="match status" value="1"/>
</dbReference>
<dbReference type="SUPFAM" id="SSF53223">
    <property type="entry name" value="Aminoacid dehydrogenase-like, N-terminal domain"/>
    <property type="match status" value="1"/>
</dbReference>
<dbReference type="GO" id="GO:0009086">
    <property type="term" value="P:methionine biosynthetic process"/>
    <property type="evidence" value="ECO:0007669"/>
    <property type="project" value="UniProtKB-KW"/>
</dbReference>
<dbReference type="AlphaFoldDB" id="A0A2U1D5W3"/>
<keyword evidence="8 11" id="KW-0368">Histidine biosynthesis</keyword>
<dbReference type="PANTHER" id="PTHR48099:SF5">
    <property type="entry name" value="C-1-TETRAHYDROFOLATE SYNTHASE, CYTOPLASMIC"/>
    <property type="match status" value="1"/>
</dbReference>
<feature type="binding site" evidence="11">
    <location>
        <begin position="163"/>
        <end position="165"/>
    </location>
    <ligand>
        <name>NADP(+)</name>
        <dbReference type="ChEBI" id="CHEBI:58349"/>
    </ligand>
</feature>
<dbReference type="EC" id="3.5.4.9" evidence="11"/>
<keyword evidence="6 11" id="KW-0521">NADP</keyword>
<dbReference type="Gene3D" id="3.40.50.10860">
    <property type="entry name" value="Leucine Dehydrogenase, chain A, domain 1"/>
    <property type="match status" value="1"/>
</dbReference>
<evidence type="ECO:0000256" key="2">
    <source>
        <dbReference type="ARBA" id="ARBA00022563"/>
    </source>
</evidence>
<evidence type="ECO:0000259" key="12">
    <source>
        <dbReference type="Pfam" id="PF00763"/>
    </source>
</evidence>
<dbReference type="InterPro" id="IPR046346">
    <property type="entry name" value="Aminoacid_DH-like_N_sf"/>
</dbReference>
<dbReference type="PANTHER" id="PTHR48099">
    <property type="entry name" value="C-1-TETRAHYDROFOLATE SYNTHASE, CYTOPLASMIC-RELATED"/>
    <property type="match status" value="1"/>
</dbReference>
<evidence type="ECO:0000313" key="15">
    <source>
        <dbReference type="Proteomes" id="UP000245433"/>
    </source>
</evidence>
<comment type="similarity">
    <text evidence="11">Belongs to the tetrahydrofolate dehydrogenase/cyclohydrolase family.</text>
</comment>
<evidence type="ECO:0000259" key="13">
    <source>
        <dbReference type="Pfam" id="PF02882"/>
    </source>
</evidence>
<dbReference type="Gene3D" id="3.40.50.720">
    <property type="entry name" value="NAD(P)-binding Rossmann-like Domain"/>
    <property type="match status" value="1"/>
</dbReference>
<dbReference type="EC" id="1.5.1.5" evidence="11"/>